<dbReference type="InterPro" id="IPR019476">
    <property type="entry name" value="T4SS_TraD_DNA-bd"/>
</dbReference>
<keyword evidence="4 7" id="KW-1133">Transmembrane helix</keyword>
<dbReference type="CDD" id="cd01127">
    <property type="entry name" value="TrwB_TraG_TraD_VirD4"/>
    <property type="match status" value="1"/>
</dbReference>
<sequence length="613" mass="69237">MLNDPERQLRRYINIRSEHLFKVAALGFVATSAIAFLLFWDSKSLGPLAVHLSYLSKIMDGSRSIEQYLNALEMRKLVLPIVQHITFSLSFGLIGAVASIIPWIRRPDRMSWIYIKDGVEVFEQARAGIKAFRKKVGIWKKRGIKIYQGVGGNFRLPYEFESKHLLYLGSVGSGKTASMLHAIQSIIKRGDKAVVYDYKGDMTEWLLGRDEVSLIGFADKRSEAWHIAKDIHDPLLARELAKTIIKETSEPVWSDSARDVLSGVIEYLITTKPGSWGFQDVSDLLNQDRQEMAKLLRSIGHGAANTIDKPNEDRGANSIMTTVRSGAWIFDVLGKAWGNPSSGFSVRDWIHDKSPDNRIVILRNYPGLSAVSNWLLYIIFNQLFGEVLSLKDDGKRRIWAVIDELATLPSIPRLEECLIASRSRGFRFMCGIQNFSSMREKYGADIAQTIFSQFATRIICRVSDADTASALAADMGGDRRIIRADVRLIKSLDDKGREKMEWDTQWVEKIEPTMLNSSIMNLPDPTEKGGVPAWLYISSFPIAKLQWHFLKIKPTASVDEPVDWMNEVEPPQAPEEKIFKPKPFPTRGKLAKPLEDDFEDLDGVDTPELDGDE</sequence>
<accession>A0A2K8KYW2</accession>
<keyword evidence="2" id="KW-1003">Cell membrane</keyword>
<name>A0A2K8KYW2_MARES</name>
<feature type="region of interest" description="Disordered" evidence="6">
    <location>
        <begin position="568"/>
        <end position="613"/>
    </location>
</feature>
<comment type="subcellular location">
    <subcellularLocation>
        <location evidence="1">Cell membrane</location>
        <topology evidence="1">Multi-pass membrane protein</topology>
    </subcellularLocation>
</comment>
<feature type="domain" description="Type IV secretion system coupling protein TraD DNA-binding" evidence="8">
    <location>
        <begin position="156"/>
        <end position="524"/>
    </location>
</feature>
<dbReference type="Proteomes" id="UP000231701">
    <property type="component" value="Chromosome"/>
</dbReference>
<protein>
    <submittedName>
        <fullName evidence="9">Type IV secretory pathway, VirD4 component, TraG/TraD family ATPase</fullName>
    </submittedName>
</protein>
<keyword evidence="10" id="KW-1185">Reference proteome</keyword>
<dbReference type="GO" id="GO:0005886">
    <property type="term" value="C:plasma membrane"/>
    <property type="evidence" value="ECO:0007669"/>
    <property type="project" value="UniProtKB-SubCell"/>
</dbReference>
<reference evidence="9 10" key="1">
    <citation type="submission" date="2016-12" db="EMBL/GenBank/DDBJ databases">
        <title>Isolation and genomic insights into novel planktonic Zetaproteobacteria from stratified waters of the Chesapeake Bay.</title>
        <authorList>
            <person name="McAllister S.M."/>
            <person name="Kato S."/>
            <person name="Chan C.S."/>
            <person name="Chiu B.K."/>
            <person name="Field E.K."/>
        </authorList>
    </citation>
    <scope>NUCLEOTIDE SEQUENCE [LARGE SCALE GENOMIC DNA]</scope>
    <source>
        <strain evidence="9 10">CP-5</strain>
    </source>
</reference>
<dbReference type="Pfam" id="PF10412">
    <property type="entry name" value="TrwB_AAD_bind"/>
    <property type="match status" value="1"/>
</dbReference>
<evidence type="ECO:0000256" key="3">
    <source>
        <dbReference type="ARBA" id="ARBA00022692"/>
    </source>
</evidence>
<evidence type="ECO:0000256" key="4">
    <source>
        <dbReference type="ARBA" id="ARBA00022989"/>
    </source>
</evidence>
<evidence type="ECO:0000256" key="1">
    <source>
        <dbReference type="ARBA" id="ARBA00004651"/>
    </source>
</evidence>
<feature type="transmembrane region" description="Helical" evidence="7">
    <location>
        <begin position="81"/>
        <end position="104"/>
    </location>
</feature>
<evidence type="ECO:0000259" key="8">
    <source>
        <dbReference type="Pfam" id="PF10412"/>
    </source>
</evidence>
<feature type="transmembrane region" description="Helical" evidence="7">
    <location>
        <begin position="20"/>
        <end position="40"/>
    </location>
</feature>
<organism evidence="9 10">
    <name type="scientific">Mariprofundus aestuarium</name>
    <dbReference type="NCBI Taxonomy" id="1921086"/>
    <lineage>
        <taxon>Bacteria</taxon>
        <taxon>Pseudomonadati</taxon>
        <taxon>Pseudomonadota</taxon>
        <taxon>Candidatius Mariprofundia</taxon>
        <taxon>Mariprofundales</taxon>
        <taxon>Mariprofundaceae</taxon>
        <taxon>Mariprofundus</taxon>
    </lineage>
</organism>
<gene>
    <name evidence="9" type="ORF">Ga0123461_1754</name>
</gene>
<evidence type="ECO:0000256" key="7">
    <source>
        <dbReference type="SAM" id="Phobius"/>
    </source>
</evidence>
<dbReference type="PANTHER" id="PTHR37937">
    <property type="entry name" value="CONJUGATIVE TRANSFER: DNA TRANSPORT"/>
    <property type="match status" value="1"/>
</dbReference>
<dbReference type="InterPro" id="IPR051539">
    <property type="entry name" value="T4SS-coupling_protein"/>
</dbReference>
<dbReference type="SUPFAM" id="SSF52540">
    <property type="entry name" value="P-loop containing nucleoside triphosphate hydrolases"/>
    <property type="match status" value="1"/>
</dbReference>
<feature type="compositionally biased region" description="Acidic residues" evidence="6">
    <location>
        <begin position="596"/>
        <end position="613"/>
    </location>
</feature>
<dbReference type="AlphaFoldDB" id="A0A2K8KYW2"/>
<dbReference type="EMBL" id="CP018799">
    <property type="protein sequence ID" value="ATX80167.1"/>
    <property type="molecule type" value="Genomic_DNA"/>
</dbReference>
<dbReference type="InterPro" id="IPR027417">
    <property type="entry name" value="P-loop_NTPase"/>
</dbReference>
<dbReference type="Gene3D" id="3.40.50.300">
    <property type="entry name" value="P-loop containing nucleotide triphosphate hydrolases"/>
    <property type="match status" value="2"/>
</dbReference>
<keyword evidence="5 7" id="KW-0472">Membrane</keyword>
<keyword evidence="3 7" id="KW-0812">Transmembrane</keyword>
<evidence type="ECO:0000313" key="9">
    <source>
        <dbReference type="EMBL" id="ATX80167.1"/>
    </source>
</evidence>
<evidence type="ECO:0000313" key="10">
    <source>
        <dbReference type="Proteomes" id="UP000231701"/>
    </source>
</evidence>
<dbReference type="PANTHER" id="PTHR37937:SF1">
    <property type="entry name" value="CONJUGATIVE TRANSFER: DNA TRANSPORT"/>
    <property type="match status" value="1"/>
</dbReference>
<dbReference type="KEGG" id="maes:Ga0123461_1754"/>
<evidence type="ECO:0000256" key="2">
    <source>
        <dbReference type="ARBA" id="ARBA00022475"/>
    </source>
</evidence>
<evidence type="ECO:0000256" key="5">
    <source>
        <dbReference type="ARBA" id="ARBA00023136"/>
    </source>
</evidence>
<proteinExistence type="predicted"/>
<evidence type="ECO:0000256" key="6">
    <source>
        <dbReference type="SAM" id="MobiDB-lite"/>
    </source>
</evidence>